<dbReference type="GO" id="GO:0004519">
    <property type="term" value="F:endonuclease activity"/>
    <property type="evidence" value="ECO:0007669"/>
    <property type="project" value="UniProtKB-KW"/>
</dbReference>
<dbReference type="SMART" id="SM00507">
    <property type="entry name" value="HNHc"/>
    <property type="match status" value="1"/>
</dbReference>
<dbReference type="Pfam" id="PF01844">
    <property type="entry name" value="HNH"/>
    <property type="match status" value="1"/>
</dbReference>
<protein>
    <submittedName>
        <fullName evidence="2">HNH endonuclease</fullName>
    </submittedName>
</protein>
<evidence type="ECO:0000313" key="3">
    <source>
        <dbReference type="Proteomes" id="UP000595466"/>
    </source>
</evidence>
<evidence type="ECO:0000313" key="2">
    <source>
        <dbReference type="EMBL" id="QQM59982.1"/>
    </source>
</evidence>
<proteinExistence type="predicted"/>
<keyword evidence="2" id="KW-0540">Nuclease</keyword>
<dbReference type="InterPro" id="IPR003615">
    <property type="entry name" value="HNH_nuc"/>
</dbReference>
<dbReference type="CDD" id="cd00085">
    <property type="entry name" value="HNHc"/>
    <property type="match status" value="1"/>
</dbReference>
<dbReference type="GO" id="GO:0003676">
    <property type="term" value="F:nucleic acid binding"/>
    <property type="evidence" value="ECO:0007669"/>
    <property type="project" value="InterPro"/>
</dbReference>
<feature type="domain" description="HNH nuclease" evidence="1">
    <location>
        <begin position="68"/>
        <end position="124"/>
    </location>
</feature>
<name>A0AAX1K5X6_LACPN</name>
<gene>
    <name evidence="2" type="ORF">JH395_09480</name>
</gene>
<dbReference type="GO" id="GO:0008270">
    <property type="term" value="F:zinc ion binding"/>
    <property type="evidence" value="ECO:0007669"/>
    <property type="project" value="InterPro"/>
</dbReference>
<reference evidence="2 3" key="1">
    <citation type="submission" date="2020-12" db="EMBL/GenBank/DDBJ databases">
        <title>Whole genome sequencing of Lactobacillus plantarum PC518.</title>
        <authorList>
            <person name="Guo Q."/>
        </authorList>
    </citation>
    <scope>NUCLEOTIDE SEQUENCE [LARGE SCALE GENOMIC DNA]</scope>
    <source>
        <strain evidence="2 3">PC518</strain>
    </source>
</reference>
<dbReference type="AlphaFoldDB" id="A0AAX1K5X6"/>
<dbReference type="Gene3D" id="1.10.30.50">
    <property type="match status" value="1"/>
</dbReference>
<evidence type="ECO:0000259" key="1">
    <source>
        <dbReference type="SMART" id="SM00507"/>
    </source>
</evidence>
<keyword evidence="2" id="KW-0378">Hydrolase</keyword>
<dbReference type="InterPro" id="IPR002711">
    <property type="entry name" value="HNH"/>
</dbReference>
<sequence>MQLKVCRKSGCDNTIPYEQKNPYCNIHSSLYHPFHYNTTQRRQSYSQYNRYKRDREANRFYHTKRWANMSLMLKRRAYFTCAVCGHTYDKPGYLVTDHIVPRRVDKRKQLDVENLWVICKRCHYWKGMFESTTYRSDSLIDNLDVSKHWDKEQIKEWILNKESPKVDHPD</sequence>
<keyword evidence="2" id="KW-0255">Endonuclease</keyword>
<organism evidence="2 3">
    <name type="scientific">Lactiplantibacillus plantarum</name>
    <name type="common">Lactobacillus plantarum</name>
    <dbReference type="NCBI Taxonomy" id="1590"/>
    <lineage>
        <taxon>Bacteria</taxon>
        <taxon>Bacillati</taxon>
        <taxon>Bacillota</taxon>
        <taxon>Bacilli</taxon>
        <taxon>Lactobacillales</taxon>
        <taxon>Lactobacillaceae</taxon>
        <taxon>Lactiplantibacillus</taxon>
    </lineage>
</organism>
<dbReference type="EMBL" id="CP066817">
    <property type="protein sequence ID" value="QQM59982.1"/>
    <property type="molecule type" value="Genomic_DNA"/>
</dbReference>
<dbReference type="Proteomes" id="UP000595466">
    <property type="component" value="Chromosome"/>
</dbReference>
<accession>A0AAX1K5X6</accession>